<dbReference type="PROSITE" id="PS50878">
    <property type="entry name" value="RT_POL"/>
    <property type="match status" value="1"/>
</dbReference>
<dbReference type="PANTHER" id="PTHR33064">
    <property type="entry name" value="POL PROTEIN"/>
    <property type="match status" value="1"/>
</dbReference>
<dbReference type="InterPro" id="IPR043128">
    <property type="entry name" value="Rev_trsase/Diguanyl_cyclase"/>
</dbReference>
<dbReference type="KEGG" id="qsa:O6P43_016439"/>
<evidence type="ECO:0000256" key="5">
    <source>
        <dbReference type="ARBA" id="ARBA00022759"/>
    </source>
</evidence>
<reference evidence="9" key="1">
    <citation type="journal article" date="2023" name="Science">
        <title>Elucidation of the pathway for biosynthesis of saponin adjuvants from the soapbark tree.</title>
        <authorList>
            <person name="Reed J."/>
            <person name="Orme A."/>
            <person name="El-Demerdash A."/>
            <person name="Owen C."/>
            <person name="Martin L.B.B."/>
            <person name="Misra R.C."/>
            <person name="Kikuchi S."/>
            <person name="Rejzek M."/>
            <person name="Martin A.C."/>
            <person name="Harkess A."/>
            <person name="Leebens-Mack J."/>
            <person name="Louveau T."/>
            <person name="Stephenson M.J."/>
            <person name="Osbourn A."/>
        </authorList>
    </citation>
    <scope>NUCLEOTIDE SEQUENCE</scope>
    <source>
        <strain evidence="9">S10</strain>
    </source>
</reference>
<dbReference type="GO" id="GO:0004519">
    <property type="term" value="F:endonuclease activity"/>
    <property type="evidence" value="ECO:0007669"/>
    <property type="project" value="UniProtKB-KW"/>
</dbReference>
<evidence type="ECO:0000256" key="7">
    <source>
        <dbReference type="ARBA" id="ARBA00022918"/>
    </source>
</evidence>
<evidence type="ECO:0000256" key="3">
    <source>
        <dbReference type="ARBA" id="ARBA00022695"/>
    </source>
</evidence>
<dbReference type="Proteomes" id="UP001163823">
    <property type="component" value="Chromosome 7"/>
</dbReference>
<evidence type="ECO:0000256" key="1">
    <source>
        <dbReference type="ARBA" id="ARBA00022670"/>
    </source>
</evidence>
<evidence type="ECO:0000256" key="4">
    <source>
        <dbReference type="ARBA" id="ARBA00022722"/>
    </source>
</evidence>
<dbReference type="Gene3D" id="3.30.70.270">
    <property type="match status" value="2"/>
</dbReference>
<dbReference type="InterPro" id="IPR000477">
    <property type="entry name" value="RT_dom"/>
</dbReference>
<dbReference type="InterPro" id="IPR043502">
    <property type="entry name" value="DNA/RNA_pol_sf"/>
</dbReference>
<dbReference type="Gene3D" id="3.10.10.10">
    <property type="entry name" value="HIV Type 1 Reverse Transcriptase, subunit A, domain 1"/>
    <property type="match status" value="1"/>
</dbReference>
<evidence type="ECO:0000313" key="10">
    <source>
        <dbReference type="Proteomes" id="UP001163823"/>
    </source>
</evidence>
<evidence type="ECO:0000256" key="2">
    <source>
        <dbReference type="ARBA" id="ARBA00022679"/>
    </source>
</evidence>
<dbReference type="GO" id="GO:0008233">
    <property type="term" value="F:peptidase activity"/>
    <property type="evidence" value="ECO:0007669"/>
    <property type="project" value="UniProtKB-KW"/>
</dbReference>
<protein>
    <submittedName>
        <fullName evidence="9">Ty3/gypsy retrotransposon protein</fullName>
    </submittedName>
</protein>
<gene>
    <name evidence="9" type="ORF">O6P43_016439</name>
</gene>
<sequence length="341" mass="39206">MSLDETQAVRIRPYRYPIIQKDEIEKQIGEMLQAGVIRNSTSSLSSPIVMVRKKDGSWRLCVDYRQLNQLTIKDKFLILLVEELLDELHGVACFTKLDLRSGYHQIRMHEPDIHKTAFRLHNGHCEFLVMPFGLTNAPSTFQSLMNEMFRQHLRRFILVFFDDILVYSTDWYSHLVHLKTTFQLLKENQLLVKRSKCSFGASQVEYLGHIISFKGVAADENKVQCMKNWPSPSTVRELRGFLRLTGYYRRFIRDYGGIAKLLTELLCKEKFVWTSQAQLAFNTLKLAMCQAPVLAMPDFTQTFYVETDASDTGIGAILGQNGRPIAFISKALSPKHQALSV</sequence>
<dbReference type="GO" id="GO:0003964">
    <property type="term" value="F:RNA-directed DNA polymerase activity"/>
    <property type="evidence" value="ECO:0007669"/>
    <property type="project" value="UniProtKB-KW"/>
</dbReference>
<keyword evidence="3" id="KW-0548">Nucleotidyltransferase</keyword>
<proteinExistence type="predicted"/>
<dbReference type="Pfam" id="PF17919">
    <property type="entry name" value="RT_RNaseH_2"/>
    <property type="match status" value="1"/>
</dbReference>
<evidence type="ECO:0000256" key="6">
    <source>
        <dbReference type="ARBA" id="ARBA00022801"/>
    </source>
</evidence>
<keyword evidence="1" id="KW-0645">Protease</keyword>
<name>A0AAD7LPA9_QUISA</name>
<comment type="caution">
    <text evidence="9">The sequence shown here is derived from an EMBL/GenBank/DDBJ whole genome shotgun (WGS) entry which is preliminary data.</text>
</comment>
<keyword evidence="5" id="KW-0255">Endonuclease</keyword>
<feature type="domain" description="Reverse transcriptase" evidence="8">
    <location>
        <begin position="32"/>
        <end position="211"/>
    </location>
</feature>
<dbReference type="AlphaFoldDB" id="A0AAD7LPA9"/>
<keyword evidence="10" id="KW-1185">Reference proteome</keyword>
<keyword evidence="4" id="KW-0540">Nuclease</keyword>
<dbReference type="CDD" id="cd01647">
    <property type="entry name" value="RT_LTR"/>
    <property type="match status" value="1"/>
</dbReference>
<dbReference type="InterPro" id="IPR041577">
    <property type="entry name" value="RT_RNaseH_2"/>
</dbReference>
<dbReference type="InterPro" id="IPR051320">
    <property type="entry name" value="Viral_Replic_Matur_Polypro"/>
</dbReference>
<dbReference type="SUPFAM" id="SSF56672">
    <property type="entry name" value="DNA/RNA polymerases"/>
    <property type="match status" value="1"/>
</dbReference>
<dbReference type="Pfam" id="PF00078">
    <property type="entry name" value="RVT_1"/>
    <property type="match status" value="1"/>
</dbReference>
<dbReference type="PANTHER" id="PTHR33064:SF37">
    <property type="entry name" value="RIBONUCLEASE H"/>
    <property type="match status" value="1"/>
</dbReference>
<evidence type="ECO:0000313" key="9">
    <source>
        <dbReference type="EMBL" id="KAJ7961036.1"/>
    </source>
</evidence>
<keyword evidence="2" id="KW-0808">Transferase</keyword>
<keyword evidence="7" id="KW-0695">RNA-directed DNA polymerase</keyword>
<dbReference type="FunFam" id="3.30.70.270:FF:000020">
    <property type="entry name" value="Transposon Tf2-6 polyprotein-like Protein"/>
    <property type="match status" value="1"/>
</dbReference>
<dbReference type="GO" id="GO:0006508">
    <property type="term" value="P:proteolysis"/>
    <property type="evidence" value="ECO:0007669"/>
    <property type="project" value="UniProtKB-KW"/>
</dbReference>
<dbReference type="EMBL" id="JARAOO010000007">
    <property type="protein sequence ID" value="KAJ7961036.1"/>
    <property type="molecule type" value="Genomic_DNA"/>
</dbReference>
<dbReference type="FunFam" id="3.10.10.10:FF:000007">
    <property type="entry name" value="Retrovirus-related Pol polyprotein from transposon 17.6-like Protein"/>
    <property type="match status" value="1"/>
</dbReference>
<keyword evidence="6" id="KW-0378">Hydrolase</keyword>
<evidence type="ECO:0000259" key="8">
    <source>
        <dbReference type="PROSITE" id="PS50878"/>
    </source>
</evidence>
<accession>A0AAD7LPA9</accession>
<organism evidence="9 10">
    <name type="scientific">Quillaja saponaria</name>
    <name type="common">Soap bark tree</name>
    <dbReference type="NCBI Taxonomy" id="32244"/>
    <lineage>
        <taxon>Eukaryota</taxon>
        <taxon>Viridiplantae</taxon>
        <taxon>Streptophyta</taxon>
        <taxon>Embryophyta</taxon>
        <taxon>Tracheophyta</taxon>
        <taxon>Spermatophyta</taxon>
        <taxon>Magnoliopsida</taxon>
        <taxon>eudicotyledons</taxon>
        <taxon>Gunneridae</taxon>
        <taxon>Pentapetalae</taxon>
        <taxon>rosids</taxon>
        <taxon>fabids</taxon>
        <taxon>Fabales</taxon>
        <taxon>Quillajaceae</taxon>
        <taxon>Quillaja</taxon>
    </lineage>
</organism>